<feature type="compositionally biased region" description="Basic and acidic residues" evidence="1">
    <location>
        <begin position="18"/>
        <end position="28"/>
    </location>
</feature>
<dbReference type="VEuPathDB" id="FungiDB:CR_03840C_A"/>
<protein>
    <submittedName>
        <fullName evidence="3">Uncharacterized protein</fullName>
    </submittedName>
</protein>
<organism evidence="3 4">
    <name type="scientific">Candida albicans (strain SC5314 / ATCC MYA-2876)</name>
    <name type="common">Yeast</name>
    <dbReference type="NCBI Taxonomy" id="237561"/>
    <lineage>
        <taxon>Eukaryota</taxon>
        <taxon>Fungi</taxon>
        <taxon>Dikarya</taxon>
        <taxon>Ascomycota</taxon>
        <taxon>Saccharomycotina</taxon>
        <taxon>Pichiomycetes</taxon>
        <taxon>Debaryomycetaceae</taxon>
        <taxon>Candida/Lodderomyces clade</taxon>
        <taxon>Candida</taxon>
    </lineage>
</organism>
<reference evidence="3 4" key="2">
    <citation type="journal article" date="2007" name="Genome Biol.">
        <title>Assembly of the Candida albicans genome into sixteen supercontigs aligned on the eight chromosomes.</title>
        <authorList>
            <person name="van het Hoog M."/>
            <person name="Rast T.J."/>
            <person name="Martchenko M."/>
            <person name="Grindle S."/>
            <person name="Dignard D."/>
            <person name="Hogues H."/>
            <person name="Cuomo C."/>
            <person name="Berriman M."/>
            <person name="Scherer S."/>
            <person name="Magee B.B."/>
            <person name="Whiteway M."/>
            <person name="Chibana H."/>
            <person name="Nantel A."/>
            <person name="Magee P.T."/>
        </authorList>
    </citation>
    <scope>GENOME REANNOTATION</scope>
    <source>
        <strain evidence="4">SC5314 / ATCC MYA-2876</strain>
    </source>
</reference>
<sequence>MISTLSSSSSSPLTTSTHKLENPIESQRKRYKHNMQSMSSNTHHPHFQLSKDNENNNNHHHQHQQQHEPKYISTGTSLHNTNNGTFTPITQTHSHEYLMMMGEETIINNNNNKLDIEMITEDKFFQPQQHIEKPKYEECPCGHLHGPGQSNHHDIHAVGLSDFPLLRGPD</sequence>
<evidence type="ECO:0000313" key="3">
    <source>
        <dbReference type="EMBL" id="AOW31122.1"/>
    </source>
</evidence>
<dbReference type="eggNOG" id="ENOG502RQF4">
    <property type="taxonomic scope" value="Eukaryota"/>
</dbReference>
<evidence type="ECO:0000313" key="2">
    <source>
        <dbReference type="CGD" id="CAL0000196448"/>
    </source>
</evidence>
<dbReference type="EMBL" id="CP017630">
    <property type="protein sequence ID" value="AOW31122.1"/>
    <property type="molecule type" value="Genomic_DNA"/>
</dbReference>
<dbReference type="RefSeq" id="XP_715132.1">
    <property type="nucleotide sequence ID" value="XM_710039.1"/>
</dbReference>
<evidence type="ECO:0000313" key="4">
    <source>
        <dbReference type="Proteomes" id="UP000000559"/>
    </source>
</evidence>
<dbReference type="GeneID" id="3643184"/>
<dbReference type="CGD" id="CAL0000196448">
    <property type="gene designation" value="orf19.11833"/>
</dbReference>
<dbReference type="Proteomes" id="UP000000559">
    <property type="component" value="Chromosome R"/>
</dbReference>
<dbReference type="AlphaFoldDB" id="A0A1D8PSL4"/>
<feature type="region of interest" description="Disordered" evidence="1">
    <location>
        <begin position="1"/>
        <end position="69"/>
    </location>
</feature>
<keyword evidence="4" id="KW-1185">Reference proteome</keyword>
<proteinExistence type="predicted"/>
<feature type="compositionally biased region" description="Low complexity" evidence="1">
    <location>
        <begin position="1"/>
        <end position="17"/>
    </location>
</feature>
<reference evidence="3 4" key="1">
    <citation type="journal article" date="2004" name="Proc. Natl. Acad. Sci. U.S.A.">
        <title>The diploid genome sequence of Candida albicans.</title>
        <authorList>
            <person name="Jones T."/>
            <person name="Federspiel N.A."/>
            <person name="Chibana H."/>
            <person name="Dungan J."/>
            <person name="Kalman S."/>
            <person name="Magee B.B."/>
            <person name="Newport G."/>
            <person name="Thorstenson Y.R."/>
            <person name="Agabian N."/>
            <person name="Magee P.T."/>
            <person name="Davis R.W."/>
            <person name="Scherer S."/>
        </authorList>
    </citation>
    <scope>NUCLEOTIDE SEQUENCE [LARGE SCALE GENOMIC DNA]</scope>
    <source>
        <strain evidence="4">SC5314 / ATCC MYA-2876</strain>
    </source>
</reference>
<accession>A0A1D8PSL4</accession>
<reference evidence="3 4" key="3">
    <citation type="journal article" date="2013" name="Genome Biol.">
        <title>Assembly of a phased diploid Candida albicans genome facilitates allele-specific measurements and provides a simple model for repeat and indel structure.</title>
        <authorList>
            <person name="Muzzey D."/>
            <person name="Schwartz K."/>
            <person name="Weissman J.S."/>
            <person name="Sherlock G."/>
        </authorList>
    </citation>
    <scope>NUCLEOTIDE SEQUENCE [LARGE SCALE GENOMIC DNA]</scope>
    <source>
        <strain evidence="4">SC5314 / ATCC MYA-2876</strain>
    </source>
</reference>
<gene>
    <name evidence="3" type="ordered locus">CAALFM_CR03840CA</name>
    <name evidence="2" type="ordered locus">orf19.11833</name>
</gene>
<dbReference type="InParanoid" id="A0A1D8PSL4"/>
<name>A0A1D8PSL4_CANAL</name>
<dbReference type="KEGG" id="cal:CAALFM_CR03840CA"/>
<evidence type="ECO:0000256" key="1">
    <source>
        <dbReference type="SAM" id="MobiDB-lite"/>
    </source>
</evidence>
<dbReference type="OrthoDB" id="4026234at2759"/>